<feature type="domain" description="DUF306" evidence="1">
    <location>
        <begin position="44"/>
        <end position="152"/>
    </location>
</feature>
<evidence type="ECO:0000313" key="3">
    <source>
        <dbReference type="Proteomes" id="UP000231960"/>
    </source>
</evidence>
<gene>
    <name evidence="2" type="ORF">CDL10_08805</name>
</gene>
<evidence type="ECO:0000259" key="1">
    <source>
        <dbReference type="Pfam" id="PF03724"/>
    </source>
</evidence>
<organism evidence="2 3">
    <name type="scientific">Avrilella dinanensis</name>
    <dbReference type="NCBI Taxonomy" id="2008672"/>
    <lineage>
        <taxon>Bacteria</taxon>
        <taxon>Pseudomonadati</taxon>
        <taxon>Bacteroidota</taxon>
        <taxon>Flavobacteriia</taxon>
        <taxon>Flavobacteriales</taxon>
        <taxon>Flavobacteriaceae</taxon>
        <taxon>Avrilella</taxon>
    </lineage>
</organism>
<dbReference type="InterPro" id="IPR005184">
    <property type="entry name" value="DUF306_Meta_HslJ"/>
</dbReference>
<reference evidence="2 3" key="1">
    <citation type="submission" date="2017-06" db="EMBL/GenBank/DDBJ databases">
        <title>Description of Avrilella dinanensis gen. nov. sp. nov.</title>
        <authorList>
            <person name="Leyer C."/>
            <person name="Sassi M."/>
            <person name="Minet J."/>
            <person name="Kayal S."/>
            <person name="Cattoir V."/>
        </authorList>
    </citation>
    <scope>NUCLEOTIDE SEQUENCE [LARGE SCALE GENOMIC DNA]</scope>
    <source>
        <strain evidence="2 3">UR159</strain>
    </source>
</reference>
<proteinExistence type="predicted"/>
<dbReference type="InterPro" id="IPR053147">
    <property type="entry name" value="Hsp_HslJ-like"/>
</dbReference>
<dbReference type="Pfam" id="PF03724">
    <property type="entry name" value="META"/>
    <property type="match status" value="1"/>
</dbReference>
<dbReference type="PROSITE" id="PS51257">
    <property type="entry name" value="PROKAR_LIPOPROTEIN"/>
    <property type="match status" value="1"/>
</dbReference>
<dbReference type="RefSeq" id="WP_100678185.1">
    <property type="nucleotide sequence ID" value="NZ_NIPO01000001.1"/>
</dbReference>
<protein>
    <recommendedName>
        <fullName evidence="1">DUF306 domain-containing protein</fullName>
    </recommendedName>
</protein>
<dbReference type="AlphaFoldDB" id="A0A2M9R6Y0"/>
<keyword evidence="3" id="KW-1185">Reference proteome</keyword>
<accession>A0A2M9R6Y0</accession>
<dbReference type="Gene3D" id="2.40.128.270">
    <property type="match status" value="1"/>
</dbReference>
<dbReference type="PANTHER" id="PTHR35535:SF1">
    <property type="entry name" value="HEAT SHOCK PROTEIN HSLJ"/>
    <property type="match status" value="1"/>
</dbReference>
<dbReference type="Proteomes" id="UP000231960">
    <property type="component" value="Unassembled WGS sequence"/>
</dbReference>
<sequence>MKKYIFIVALATTVMACNNNKQNEEADNMATEQSVDNQSASLDIYDKEWRLTELGGEVIVLDSTFNKKPHIIFQEDNRVSGNLGCNNFGGNVEMFDDNGVRFTGVGATQMACPNLEVEQGFLEALNNAKSLHAEGDALTLSNDKDVVTARFEAVAE</sequence>
<dbReference type="EMBL" id="NIPO01000001">
    <property type="protein sequence ID" value="PJR04626.1"/>
    <property type="molecule type" value="Genomic_DNA"/>
</dbReference>
<dbReference type="OrthoDB" id="880459at2"/>
<dbReference type="PANTHER" id="PTHR35535">
    <property type="entry name" value="HEAT SHOCK PROTEIN HSLJ"/>
    <property type="match status" value="1"/>
</dbReference>
<evidence type="ECO:0000313" key="2">
    <source>
        <dbReference type="EMBL" id="PJR04626.1"/>
    </source>
</evidence>
<comment type="caution">
    <text evidence="2">The sequence shown here is derived from an EMBL/GenBank/DDBJ whole genome shotgun (WGS) entry which is preliminary data.</text>
</comment>
<name>A0A2M9R6Y0_9FLAO</name>
<dbReference type="InterPro" id="IPR038670">
    <property type="entry name" value="HslJ-like_sf"/>
</dbReference>